<dbReference type="AlphaFoldDB" id="A0A847D597"/>
<keyword evidence="3 5" id="KW-0067">ATP-binding</keyword>
<dbReference type="GO" id="GO:0005524">
    <property type="term" value="F:ATP binding"/>
    <property type="evidence" value="ECO:0007669"/>
    <property type="project" value="UniProtKB-KW"/>
</dbReference>
<dbReference type="SUPFAM" id="SSF52540">
    <property type="entry name" value="P-loop containing nucleoside triphosphate hydrolases"/>
    <property type="match status" value="1"/>
</dbReference>
<sequence>MNTQSPLIELRNVSMDYGSGKEQMLALEEINLTIAPQDFVCVLGPSGCGKSTLLKIIAGYQQPTTGEAIFQGEPIQGPDWHRGVVFQSPTLYPWLNVKDNVGFGPNIRGLDKKEVDRISDHFLEQIGMLKDKDKAVFELSGGMRQRVALARVLANRPEMILMDEPLGALDALTRLNMQTLIRDLWQENKNTVLMITHDVDEAMSLGNRLIVMSKQPGKIIKNYDLDYTYQALKTNNHRVNIDSTYLEIKNEILDLINTDLNSPASIEISKK</sequence>
<feature type="domain" description="ABC transporter" evidence="4">
    <location>
        <begin position="8"/>
        <end position="239"/>
    </location>
</feature>
<dbReference type="PROSITE" id="PS50893">
    <property type="entry name" value="ABC_TRANSPORTER_2"/>
    <property type="match status" value="1"/>
</dbReference>
<dbReference type="CDD" id="cd03293">
    <property type="entry name" value="ABC_NrtD_SsuB_transporters"/>
    <property type="match status" value="1"/>
</dbReference>
<evidence type="ECO:0000313" key="6">
    <source>
        <dbReference type="Proteomes" id="UP000589373"/>
    </source>
</evidence>
<evidence type="ECO:0000256" key="3">
    <source>
        <dbReference type="ARBA" id="ARBA00022840"/>
    </source>
</evidence>
<dbReference type="InterPro" id="IPR003439">
    <property type="entry name" value="ABC_transporter-like_ATP-bd"/>
</dbReference>
<dbReference type="Gene3D" id="3.40.50.300">
    <property type="entry name" value="P-loop containing nucleotide triphosphate hydrolases"/>
    <property type="match status" value="1"/>
</dbReference>
<protein>
    <submittedName>
        <fullName evidence="5">ABC transporter ATP-binding protein</fullName>
    </submittedName>
</protein>
<keyword evidence="2" id="KW-0547">Nucleotide-binding</keyword>
<evidence type="ECO:0000256" key="2">
    <source>
        <dbReference type="ARBA" id="ARBA00022741"/>
    </source>
</evidence>
<gene>
    <name evidence="5" type="ORF">GX662_09620</name>
</gene>
<dbReference type="InterPro" id="IPR027417">
    <property type="entry name" value="P-loop_NTPase"/>
</dbReference>
<dbReference type="InterPro" id="IPR017871">
    <property type="entry name" value="ABC_transporter-like_CS"/>
</dbReference>
<dbReference type="GO" id="GO:0016887">
    <property type="term" value="F:ATP hydrolysis activity"/>
    <property type="evidence" value="ECO:0007669"/>
    <property type="project" value="InterPro"/>
</dbReference>
<dbReference type="PANTHER" id="PTHR42788">
    <property type="entry name" value="TAURINE IMPORT ATP-BINDING PROTEIN-RELATED"/>
    <property type="match status" value="1"/>
</dbReference>
<dbReference type="EMBL" id="JAAZCD010000217">
    <property type="protein sequence ID" value="NLD32491.1"/>
    <property type="molecule type" value="Genomic_DNA"/>
</dbReference>
<dbReference type="SMART" id="SM00382">
    <property type="entry name" value="AAA"/>
    <property type="match status" value="1"/>
</dbReference>
<comment type="caution">
    <text evidence="5">The sequence shown here is derived from an EMBL/GenBank/DDBJ whole genome shotgun (WGS) entry which is preliminary data.</text>
</comment>
<accession>A0A847D597</accession>
<reference evidence="5 6" key="1">
    <citation type="journal article" date="2020" name="Biotechnol. Biofuels">
        <title>New insights from the biogas microbiome by comprehensive genome-resolved metagenomics of nearly 1600 species originating from multiple anaerobic digesters.</title>
        <authorList>
            <person name="Campanaro S."/>
            <person name="Treu L."/>
            <person name="Rodriguez-R L.M."/>
            <person name="Kovalovszki A."/>
            <person name="Ziels R.M."/>
            <person name="Maus I."/>
            <person name="Zhu X."/>
            <person name="Kougias P.G."/>
            <person name="Basile A."/>
            <person name="Luo G."/>
            <person name="Schluter A."/>
            <person name="Konstantinidis K.T."/>
            <person name="Angelidaki I."/>
        </authorList>
    </citation>
    <scope>NUCLEOTIDE SEQUENCE [LARGE SCALE GENOMIC DNA]</scope>
    <source>
        <strain evidence="5">AS07pgkLD_105</strain>
    </source>
</reference>
<evidence type="ECO:0000259" key="4">
    <source>
        <dbReference type="PROSITE" id="PS50893"/>
    </source>
</evidence>
<organism evidence="5 6">
    <name type="scientific">Trichococcus flocculiformis</name>
    <dbReference type="NCBI Taxonomy" id="82803"/>
    <lineage>
        <taxon>Bacteria</taxon>
        <taxon>Bacillati</taxon>
        <taxon>Bacillota</taxon>
        <taxon>Bacilli</taxon>
        <taxon>Lactobacillales</taxon>
        <taxon>Carnobacteriaceae</taxon>
        <taxon>Trichococcus</taxon>
    </lineage>
</organism>
<evidence type="ECO:0000313" key="5">
    <source>
        <dbReference type="EMBL" id="NLD32491.1"/>
    </source>
</evidence>
<dbReference type="PROSITE" id="PS00211">
    <property type="entry name" value="ABC_TRANSPORTER_1"/>
    <property type="match status" value="1"/>
</dbReference>
<proteinExistence type="predicted"/>
<dbReference type="InterPro" id="IPR003593">
    <property type="entry name" value="AAA+_ATPase"/>
</dbReference>
<name>A0A847D597_9LACT</name>
<dbReference type="Pfam" id="PF00005">
    <property type="entry name" value="ABC_tran"/>
    <property type="match status" value="1"/>
</dbReference>
<dbReference type="InterPro" id="IPR050166">
    <property type="entry name" value="ABC_transporter_ATP-bind"/>
</dbReference>
<keyword evidence="1" id="KW-0813">Transport</keyword>
<dbReference type="RefSeq" id="WP_276647177.1">
    <property type="nucleotide sequence ID" value="NZ_JAAZCD010000217.1"/>
</dbReference>
<dbReference type="PANTHER" id="PTHR42788:SF13">
    <property type="entry name" value="ALIPHATIC SULFONATES IMPORT ATP-BINDING PROTEIN SSUB"/>
    <property type="match status" value="1"/>
</dbReference>
<evidence type="ECO:0000256" key="1">
    <source>
        <dbReference type="ARBA" id="ARBA00022448"/>
    </source>
</evidence>
<dbReference type="Proteomes" id="UP000589373">
    <property type="component" value="Unassembled WGS sequence"/>
</dbReference>